<evidence type="ECO:0000313" key="2">
    <source>
        <dbReference type="EMBL" id="SFZ83317.1"/>
    </source>
</evidence>
<feature type="chain" id="PRO_5012024026" evidence="1">
    <location>
        <begin position="20"/>
        <end position="186"/>
    </location>
</feature>
<proteinExistence type="predicted"/>
<dbReference type="Proteomes" id="UP000183447">
    <property type="component" value="Unassembled WGS sequence"/>
</dbReference>
<protein>
    <submittedName>
        <fullName evidence="2">Uncharacterized protein</fullName>
    </submittedName>
</protein>
<dbReference type="OrthoDB" id="8908985at2"/>
<organism evidence="2 3">
    <name type="scientific">Devosia enhydra</name>
    <dbReference type="NCBI Taxonomy" id="665118"/>
    <lineage>
        <taxon>Bacteria</taxon>
        <taxon>Pseudomonadati</taxon>
        <taxon>Pseudomonadota</taxon>
        <taxon>Alphaproteobacteria</taxon>
        <taxon>Hyphomicrobiales</taxon>
        <taxon>Devosiaceae</taxon>
        <taxon>Devosia</taxon>
    </lineage>
</organism>
<name>A0A1K2HWE3_9HYPH</name>
<dbReference type="EMBL" id="FPKU01000001">
    <property type="protein sequence ID" value="SFZ83317.1"/>
    <property type="molecule type" value="Genomic_DNA"/>
</dbReference>
<keyword evidence="3" id="KW-1185">Reference proteome</keyword>
<dbReference type="RefSeq" id="WP_072340570.1">
    <property type="nucleotide sequence ID" value="NZ_FPKU01000001.1"/>
</dbReference>
<accession>A0A1K2HWE3</accession>
<keyword evidence="1" id="KW-0732">Signal</keyword>
<sequence>MLGVIALLCAVTPMPQALAQTSAQPQLLQMTPLGQAAAQRGVRTCLANVDAFARDLGDRYDIGVYIFNKLEQADRNLFSLSLELSPSPSGDAFYMSASFAPAVDGQCHVMLESTIIWRSSCAAVGLAYPGFQPGNPLLRDIQSFATTGAERLFLMPSGPDGCISIEKNLYFSAVPSQSRNTAPLNR</sequence>
<evidence type="ECO:0000313" key="3">
    <source>
        <dbReference type="Proteomes" id="UP000183447"/>
    </source>
</evidence>
<feature type="signal peptide" evidence="1">
    <location>
        <begin position="1"/>
        <end position="19"/>
    </location>
</feature>
<gene>
    <name evidence="2" type="ORF">SAMN02983003_1577</name>
</gene>
<evidence type="ECO:0000256" key="1">
    <source>
        <dbReference type="SAM" id="SignalP"/>
    </source>
</evidence>
<dbReference type="STRING" id="665118.SAMN02983003_1577"/>
<reference evidence="2 3" key="1">
    <citation type="submission" date="2016-11" db="EMBL/GenBank/DDBJ databases">
        <authorList>
            <person name="Jaros S."/>
            <person name="Januszkiewicz K."/>
            <person name="Wedrychowicz H."/>
        </authorList>
    </citation>
    <scope>NUCLEOTIDE SEQUENCE [LARGE SCALE GENOMIC DNA]</scope>
    <source>
        <strain evidence="2 3">ATCC 23634</strain>
    </source>
</reference>
<dbReference type="AlphaFoldDB" id="A0A1K2HWE3"/>